<feature type="binding site" evidence="3">
    <location>
        <position position="86"/>
    </location>
    <ligand>
        <name>Cu cation</name>
        <dbReference type="ChEBI" id="CHEBI:23378"/>
    </ligand>
</feature>
<dbReference type="Proteomes" id="UP000285575">
    <property type="component" value="Unassembled WGS sequence"/>
</dbReference>
<feature type="binding site" evidence="3">
    <location>
        <position position="175"/>
    </location>
    <ligand>
        <name>Cu cation</name>
        <dbReference type="ChEBI" id="CHEBI:23378"/>
    </ligand>
</feature>
<dbReference type="Gene3D" id="3.40.30.10">
    <property type="entry name" value="Glutaredoxin"/>
    <property type="match status" value="1"/>
</dbReference>
<feature type="domain" description="Thioredoxin" evidence="6">
    <location>
        <begin position="46"/>
        <end position="211"/>
    </location>
</feature>
<organism evidence="7 8">
    <name type="scientific">Rubrivivax rivuli</name>
    <dbReference type="NCBI Taxonomy" id="1862385"/>
    <lineage>
        <taxon>Bacteria</taxon>
        <taxon>Pseudomonadati</taxon>
        <taxon>Pseudomonadota</taxon>
        <taxon>Betaproteobacteria</taxon>
        <taxon>Burkholderiales</taxon>
        <taxon>Sphaerotilaceae</taxon>
        <taxon>Rubrivivax</taxon>
    </lineage>
</organism>
<evidence type="ECO:0000256" key="1">
    <source>
        <dbReference type="ARBA" id="ARBA00010996"/>
    </source>
</evidence>
<comment type="similarity">
    <text evidence="1">Belongs to the SCO1/2 family.</text>
</comment>
<dbReference type="GO" id="GO:0046872">
    <property type="term" value="F:metal ion binding"/>
    <property type="evidence" value="ECO:0007669"/>
    <property type="project" value="UniProtKB-KW"/>
</dbReference>
<dbReference type="SUPFAM" id="SSF52833">
    <property type="entry name" value="Thioredoxin-like"/>
    <property type="match status" value="1"/>
</dbReference>
<keyword evidence="3" id="KW-0479">Metal-binding</keyword>
<proteinExistence type="inferred from homology"/>
<protein>
    <submittedName>
        <fullName evidence="7">SCO family protein</fullName>
    </submittedName>
</protein>
<accession>A0A437RFT5</accession>
<dbReference type="CDD" id="cd02968">
    <property type="entry name" value="SCO"/>
    <property type="match status" value="1"/>
</dbReference>
<reference evidence="7 8" key="1">
    <citation type="submission" date="2019-01" db="EMBL/GenBank/DDBJ databases">
        <authorList>
            <person name="Chen W.-M."/>
        </authorList>
    </citation>
    <scope>NUCLEOTIDE SEQUENCE [LARGE SCALE GENOMIC DNA]</scope>
    <source>
        <strain evidence="7 8">KYPY4</strain>
    </source>
</reference>
<keyword evidence="8" id="KW-1185">Reference proteome</keyword>
<feature type="transmembrane region" description="Helical" evidence="5">
    <location>
        <begin position="20"/>
        <end position="41"/>
    </location>
</feature>
<evidence type="ECO:0000259" key="6">
    <source>
        <dbReference type="PROSITE" id="PS51352"/>
    </source>
</evidence>
<keyword evidence="5" id="KW-0472">Membrane</keyword>
<evidence type="ECO:0000256" key="2">
    <source>
        <dbReference type="ARBA" id="ARBA00023008"/>
    </source>
</evidence>
<keyword evidence="5" id="KW-1133">Transmembrane helix</keyword>
<keyword evidence="5" id="KW-0812">Transmembrane</keyword>
<dbReference type="PROSITE" id="PS51352">
    <property type="entry name" value="THIOREDOXIN_2"/>
    <property type="match status" value="1"/>
</dbReference>
<dbReference type="PANTHER" id="PTHR12151:SF25">
    <property type="entry name" value="LINALOOL DEHYDRATASE_ISOMERASE DOMAIN-CONTAINING PROTEIN"/>
    <property type="match status" value="1"/>
</dbReference>
<evidence type="ECO:0000313" key="7">
    <source>
        <dbReference type="EMBL" id="RVU45578.1"/>
    </source>
</evidence>
<dbReference type="OrthoDB" id="8550465at2"/>
<sequence length="217" mass="23678">MHRVRGCCPAAPPCPCTVPAFFPLLLRCAGLALGLLALLGLGLPLKAAAQPAPLQGLQLQDHRGQALAAQQFTGRPVLLHFVFAGCSRVCPVQVQELKQLHAALPGPVRERVVFLSVTVDPLSDTPAALAAYAQRQDADRPGWRFVSGAPAQVHRLLDRLQVFDPRVAQPVPDDHRNAIYLYAPDGQLLQRFRGEPVDRNRLADELTRLTRTDRTAS</sequence>
<comment type="caution">
    <text evidence="7">The sequence shown here is derived from an EMBL/GenBank/DDBJ whole genome shotgun (WGS) entry which is preliminary data.</text>
</comment>
<dbReference type="EMBL" id="SACR01000004">
    <property type="protein sequence ID" value="RVU45578.1"/>
    <property type="molecule type" value="Genomic_DNA"/>
</dbReference>
<keyword evidence="2 3" id="KW-0186">Copper</keyword>
<dbReference type="Pfam" id="PF02630">
    <property type="entry name" value="SCO1-SenC"/>
    <property type="match status" value="1"/>
</dbReference>
<feature type="disulfide bond" description="Redox-active" evidence="4">
    <location>
        <begin position="86"/>
        <end position="90"/>
    </location>
</feature>
<keyword evidence="4" id="KW-1015">Disulfide bond</keyword>
<dbReference type="InterPro" id="IPR036249">
    <property type="entry name" value="Thioredoxin-like_sf"/>
</dbReference>
<evidence type="ECO:0000256" key="4">
    <source>
        <dbReference type="PIRSR" id="PIRSR603782-2"/>
    </source>
</evidence>
<dbReference type="AlphaFoldDB" id="A0A437RFT5"/>
<gene>
    <name evidence="7" type="ORF">EOE66_15850</name>
</gene>
<evidence type="ECO:0000313" key="8">
    <source>
        <dbReference type="Proteomes" id="UP000285575"/>
    </source>
</evidence>
<evidence type="ECO:0000256" key="3">
    <source>
        <dbReference type="PIRSR" id="PIRSR603782-1"/>
    </source>
</evidence>
<dbReference type="InterPro" id="IPR003782">
    <property type="entry name" value="SCO1/SenC"/>
</dbReference>
<dbReference type="PANTHER" id="PTHR12151">
    <property type="entry name" value="ELECTRON TRANSPORT PROTIN SCO1/SENC FAMILY MEMBER"/>
    <property type="match status" value="1"/>
</dbReference>
<feature type="binding site" evidence="3">
    <location>
        <position position="90"/>
    </location>
    <ligand>
        <name>Cu cation</name>
        <dbReference type="ChEBI" id="CHEBI:23378"/>
    </ligand>
</feature>
<evidence type="ECO:0000256" key="5">
    <source>
        <dbReference type="SAM" id="Phobius"/>
    </source>
</evidence>
<name>A0A437RFT5_9BURK</name>
<dbReference type="InterPro" id="IPR013766">
    <property type="entry name" value="Thioredoxin_domain"/>
</dbReference>